<dbReference type="OrthoDB" id="371463at2759"/>
<dbReference type="AlphaFoldDB" id="A0A6A6RZX8"/>
<name>A0A6A6RZX8_9PLEO</name>
<organism evidence="2 3">
    <name type="scientific">Massarina eburnea CBS 473.64</name>
    <dbReference type="NCBI Taxonomy" id="1395130"/>
    <lineage>
        <taxon>Eukaryota</taxon>
        <taxon>Fungi</taxon>
        <taxon>Dikarya</taxon>
        <taxon>Ascomycota</taxon>
        <taxon>Pezizomycotina</taxon>
        <taxon>Dothideomycetes</taxon>
        <taxon>Pleosporomycetidae</taxon>
        <taxon>Pleosporales</taxon>
        <taxon>Massarineae</taxon>
        <taxon>Massarinaceae</taxon>
        <taxon>Massarina</taxon>
    </lineage>
</organism>
<gene>
    <name evidence="2" type="ORF">P280DRAFT_499063</name>
</gene>
<evidence type="ECO:0000256" key="1">
    <source>
        <dbReference type="SAM" id="MobiDB-lite"/>
    </source>
</evidence>
<reference evidence="2" key="1">
    <citation type="journal article" date="2020" name="Stud. Mycol.">
        <title>101 Dothideomycetes genomes: a test case for predicting lifestyles and emergence of pathogens.</title>
        <authorList>
            <person name="Haridas S."/>
            <person name="Albert R."/>
            <person name="Binder M."/>
            <person name="Bloem J."/>
            <person name="Labutti K."/>
            <person name="Salamov A."/>
            <person name="Andreopoulos B."/>
            <person name="Baker S."/>
            <person name="Barry K."/>
            <person name="Bills G."/>
            <person name="Bluhm B."/>
            <person name="Cannon C."/>
            <person name="Castanera R."/>
            <person name="Culley D."/>
            <person name="Daum C."/>
            <person name="Ezra D."/>
            <person name="Gonzalez J."/>
            <person name="Henrissat B."/>
            <person name="Kuo A."/>
            <person name="Liang C."/>
            <person name="Lipzen A."/>
            <person name="Lutzoni F."/>
            <person name="Magnuson J."/>
            <person name="Mondo S."/>
            <person name="Nolan M."/>
            <person name="Ohm R."/>
            <person name="Pangilinan J."/>
            <person name="Park H.-J."/>
            <person name="Ramirez L."/>
            <person name="Alfaro M."/>
            <person name="Sun H."/>
            <person name="Tritt A."/>
            <person name="Yoshinaga Y."/>
            <person name="Zwiers L.-H."/>
            <person name="Turgeon B."/>
            <person name="Goodwin S."/>
            <person name="Spatafora J."/>
            <person name="Crous P."/>
            <person name="Grigoriev I."/>
        </authorList>
    </citation>
    <scope>NUCLEOTIDE SEQUENCE</scope>
    <source>
        <strain evidence="2">CBS 473.64</strain>
    </source>
</reference>
<dbReference type="Proteomes" id="UP000799753">
    <property type="component" value="Unassembled WGS sequence"/>
</dbReference>
<feature type="compositionally biased region" description="Pro residues" evidence="1">
    <location>
        <begin position="212"/>
        <end position="221"/>
    </location>
</feature>
<dbReference type="EMBL" id="MU006785">
    <property type="protein sequence ID" value="KAF2640361.1"/>
    <property type="molecule type" value="Genomic_DNA"/>
</dbReference>
<protein>
    <submittedName>
        <fullName evidence="2">Uncharacterized protein</fullName>
    </submittedName>
</protein>
<evidence type="ECO:0000313" key="3">
    <source>
        <dbReference type="Proteomes" id="UP000799753"/>
    </source>
</evidence>
<keyword evidence="3" id="KW-1185">Reference proteome</keyword>
<evidence type="ECO:0000313" key="2">
    <source>
        <dbReference type="EMBL" id="KAF2640361.1"/>
    </source>
</evidence>
<feature type="region of interest" description="Disordered" evidence="1">
    <location>
        <begin position="157"/>
        <end position="240"/>
    </location>
</feature>
<sequence length="240" mass="26482">MPTWLVHGFRWPRHAIRVHIILQNLEDCAPGWLMAPATVAELTSNLQTLFPEHMKHIPRLRFIEQYDPDDLSAADQPYAYVCDQVHDIRLGVDVDEVRSKGVAGDTWNALVELRNELAPGEKLGWFVVVNGDVERWAPPASDDGEVGEVGEVEEMGERVSGNGVGSQMSPTSPPSRVEDEEGDKKKGFKAWLGKVKKARSSKDLKNDTTPMPISPPLPPLPNSFQTLPTGMKKGNGKASL</sequence>
<accession>A0A6A6RZX8</accession>
<proteinExistence type="predicted"/>